<evidence type="ECO:0000256" key="1">
    <source>
        <dbReference type="SAM" id="MobiDB-lite"/>
    </source>
</evidence>
<evidence type="ECO:0000313" key="3">
    <source>
        <dbReference type="Proteomes" id="UP000694549"/>
    </source>
</evidence>
<sequence length="350" mass="39748">MAGTSKAGPSQKQQEDETEIIKESEITRSLSLSEMREIRKDYGRRPGEHILTWLLRCWDAGANSLQLEGNEAKQLGSLSRERVIDKVIGRGAQALSLWRRLLAAVRERYPHKEDIVYQIGKWTTIDKGLQHLRELAVREMIYSDLDNAQTPQDPDEVQCTTSMWRKFVRSAPPAHASTLASINWDEGRGPTLYDMSCQLQKYEDNLSAPLQSSVSAVEKLSKGLDKLVERVYSPSFRQSDTSATKNQHSRAQEREYPRRTPRGTLWFFLRDHGEDMRKWDGVPTSTLAARVRELKGNTAARRGVPKRNAAPVSMGQYPRGSRRADVILDPDEETSTSHLQELSGRRSSQD</sequence>
<evidence type="ECO:0008006" key="4">
    <source>
        <dbReference type="Google" id="ProtNLM"/>
    </source>
</evidence>
<reference evidence="2" key="2">
    <citation type="submission" date="2025-09" db="UniProtKB">
        <authorList>
            <consortium name="Ensembl"/>
        </authorList>
    </citation>
    <scope>IDENTIFICATION</scope>
</reference>
<dbReference type="GO" id="GO:0009615">
    <property type="term" value="P:response to virus"/>
    <property type="evidence" value="ECO:0007669"/>
    <property type="project" value="TreeGrafter"/>
</dbReference>
<protein>
    <recommendedName>
        <fullName evidence="4">Ubiquitin carboxyl-terminal hydrolase 4</fullName>
    </recommendedName>
</protein>
<feature type="region of interest" description="Disordered" evidence="1">
    <location>
        <begin position="298"/>
        <end position="350"/>
    </location>
</feature>
<dbReference type="InterPro" id="IPR053270">
    <property type="entry name" value="Fv1_restriction_factor"/>
</dbReference>
<feature type="region of interest" description="Disordered" evidence="1">
    <location>
        <begin position="235"/>
        <end position="257"/>
    </location>
</feature>
<dbReference type="Ensembl" id="ENSAZOT00000012391.1">
    <property type="protein sequence ID" value="ENSAZOP00000011599.1"/>
    <property type="gene ID" value="ENSAZOG00000007440.1"/>
</dbReference>
<proteinExistence type="predicted"/>
<organism evidence="2 3">
    <name type="scientific">Anas zonorhyncha</name>
    <name type="common">Eastern spot-billed duck</name>
    <dbReference type="NCBI Taxonomy" id="75864"/>
    <lineage>
        <taxon>Eukaryota</taxon>
        <taxon>Metazoa</taxon>
        <taxon>Chordata</taxon>
        <taxon>Craniata</taxon>
        <taxon>Vertebrata</taxon>
        <taxon>Euteleostomi</taxon>
        <taxon>Archelosauria</taxon>
        <taxon>Archosauria</taxon>
        <taxon>Dinosauria</taxon>
        <taxon>Saurischia</taxon>
        <taxon>Theropoda</taxon>
        <taxon>Coelurosauria</taxon>
        <taxon>Aves</taxon>
        <taxon>Neognathae</taxon>
        <taxon>Galloanserae</taxon>
        <taxon>Anseriformes</taxon>
        <taxon>Anatidae</taxon>
        <taxon>Anatinae</taxon>
        <taxon>Anas</taxon>
    </lineage>
</organism>
<feature type="compositionally biased region" description="Polar residues" evidence="1">
    <location>
        <begin position="235"/>
        <end position="246"/>
    </location>
</feature>
<keyword evidence="3" id="KW-1185">Reference proteome</keyword>
<reference evidence="2" key="1">
    <citation type="submission" date="2025-08" db="UniProtKB">
        <authorList>
            <consortium name="Ensembl"/>
        </authorList>
    </citation>
    <scope>IDENTIFICATION</scope>
</reference>
<dbReference type="PANTHER" id="PTHR48195:SF1">
    <property type="entry name" value="RIKEN CDNA 2410002F23 GENE"/>
    <property type="match status" value="1"/>
</dbReference>
<name>A0A8B9UR02_9AVES</name>
<dbReference type="PANTHER" id="PTHR48195">
    <property type="entry name" value="FRIEND VIRUS SUSCEPTIBILITY PROTEIN 1"/>
    <property type="match status" value="1"/>
</dbReference>
<feature type="region of interest" description="Disordered" evidence="1">
    <location>
        <begin position="1"/>
        <end position="20"/>
    </location>
</feature>
<dbReference type="GO" id="GO:0005794">
    <property type="term" value="C:Golgi apparatus"/>
    <property type="evidence" value="ECO:0007669"/>
    <property type="project" value="TreeGrafter"/>
</dbReference>
<accession>A0A8B9UR02</accession>
<evidence type="ECO:0000313" key="2">
    <source>
        <dbReference type="Ensembl" id="ENSAZOP00000011599.1"/>
    </source>
</evidence>
<dbReference type="Proteomes" id="UP000694549">
    <property type="component" value="Unplaced"/>
</dbReference>
<dbReference type="AlphaFoldDB" id="A0A8B9UR02"/>